<dbReference type="EMBL" id="JAQFWP010000025">
    <property type="protein sequence ID" value="MDA2805810.1"/>
    <property type="molecule type" value="Genomic_DNA"/>
</dbReference>
<reference evidence="7" key="1">
    <citation type="submission" date="2023-01" db="EMBL/GenBank/DDBJ databases">
        <title>Draft genome sequence of Nocardiopsis sp. LSu2-4 isolated from halophytes.</title>
        <authorList>
            <person name="Duangmal K."/>
            <person name="Chantavorakit T."/>
        </authorList>
    </citation>
    <scope>NUCLEOTIDE SEQUENCE</scope>
    <source>
        <strain evidence="7">LSu2-4</strain>
    </source>
</reference>
<dbReference type="PANTHER" id="PTHR43046">
    <property type="entry name" value="GDP-MANNOSE MANNOSYL HYDROLASE"/>
    <property type="match status" value="1"/>
</dbReference>
<dbReference type="InterPro" id="IPR015797">
    <property type="entry name" value="NUDIX_hydrolase-like_dom_sf"/>
</dbReference>
<gene>
    <name evidence="7" type="ORF">O4U47_14940</name>
</gene>
<feature type="domain" description="Nudix hydrolase" evidence="6">
    <location>
        <begin position="1"/>
        <end position="152"/>
    </location>
</feature>
<evidence type="ECO:0000256" key="3">
    <source>
        <dbReference type="ARBA" id="ARBA00022801"/>
    </source>
</evidence>
<keyword evidence="4" id="KW-0460">Magnesium</keyword>
<sequence>MRTPRAVAVVAEGRRVLVIKRYLRKESAEDCVKCADDGRKGPGCPGHHYAVLPGGHVEDGESGEEAALRELREETTLEARIDRLLWRGRHHGRPVGYYLMRDVRGSAELSGPEAHAHGPENSFELLWAPPDAFGELNLYPPDIREPLSRLLMD</sequence>
<accession>A0ABT4TM81</accession>
<comment type="caution">
    <text evidence="7">The sequence shown here is derived from an EMBL/GenBank/DDBJ whole genome shotgun (WGS) entry which is preliminary data.</text>
</comment>
<dbReference type="RefSeq" id="WP_270678457.1">
    <property type="nucleotide sequence ID" value="NZ_JAQFWP010000025.1"/>
</dbReference>
<comment type="similarity">
    <text evidence="2 5">Belongs to the Nudix hydrolase family.</text>
</comment>
<dbReference type="InterPro" id="IPR020084">
    <property type="entry name" value="NUDIX_hydrolase_CS"/>
</dbReference>
<evidence type="ECO:0000256" key="1">
    <source>
        <dbReference type="ARBA" id="ARBA00001946"/>
    </source>
</evidence>
<dbReference type="SUPFAM" id="SSF55811">
    <property type="entry name" value="Nudix"/>
    <property type="match status" value="1"/>
</dbReference>
<dbReference type="InterPro" id="IPR000086">
    <property type="entry name" value="NUDIX_hydrolase_dom"/>
</dbReference>
<dbReference type="PROSITE" id="PS00893">
    <property type="entry name" value="NUDIX_BOX"/>
    <property type="match status" value="1"/>
</dbReference>
<dbReference type="Gene3D" id="3.90.79.10">
    <property type="entry name" value="Nucleoside Triphosphate Pyrophosphohydrolase"/>
    <property type="match status" value="1"/>
</dbReference>
<dbReference type="Pfam" id="PF00293">
    <property type="entry name" value="NUDIX"/>
    <property type="match status" value="1"/>
</dbReference>
<evidence type="ECO:0000256" key="4">
    <source>
        <dbReference type="ARBA" id="ARBA00022842"/>
    </source>
</evidence>
<name>A0ABT4TM81_9ACTN</name>
<protein>
    <submittedName>
        <fullName evidence="7">NUDIX domain-containing protein</fullName>
    </submittedName>
</protein>
<dbReference type="PROSITE" id="PS51462">
    <property type="entry name" value="NUDIX"/>
    <property type="match status" value="1"/>
</dbReference>
<evidence type="ECO:0000313" key="7">
    <source>
        <dbReference type="EMBL" id="MDA2805810.1"/>
    </source>
</evidence>
<dbReference type="PANTHER" id="PTHR43046:SF12">
    <property type="entry name" value="GDP-MANNOSE MANNOSYL HYDROLASE"/>
    <property type="match status" value="1"/>
</dbReference>
<evidence type="ECO:0000259" key="6">
    <source>
        <dbReference type="PROSITE" id="PS51462"/>
    </source>
</evidence>
<evidence type="ECO:0000256" key="5">
    <source>
        <dbReference type="RuleBase" id="RU003476"/>
    </source>
</evidence>
<dbReference type="Proteomes" id="UP001165685">
    <property type="component" value="Unassembled WGS sequence"/>
</dbReference>
<evidence type="ECO:0000313" key="8">
    <source>
        <dbReference type="Proteomes" id="UP001165685"/>
    </source>
</evidence>
<evidence type="ECO:0000256" key="2">
    <source>
        <dbReference type="ARBA" id="ARBA00005582"/>
    </source>
</evidence>
<proteinExistence type="inferred from homology"/>
<comment type="cofactor">
    <cofactor evidence="1">
        <name>Mg(2+)</name>
        <dbReference type="ChEBI" id="CHEBI:18420"/>
    </cofactor>
</comment>
<keyword evidence="8" id="KW-1185">Reference proteome</keyword>
<dbReference type="PRINTS" id="PR00502">
    <property type="entry name" value="NUDIXFAMILY"/>
</dbReference>
<keyword evidence="3 5" id="KW-0378">Hydrolase</keyword>
<dbReference type="InterPro" id="IPR020476">
    <property type="entry name" value="Nudix_hydrolase"/>
</dbReference>
<organism evidence="7 8">
    <name type="scientific">Nocardiopsis suaedae</name>
    <dbReference type="NCBI Taxonomy" id="3018444"/>
    <lineage>
        <taxon>Bacteria</taxon>
        <taxon>Bacillati</taxon>
        <taxon>Actinomycetota</taxon>
        <taxon>Actinomycetes</taxon>
        <taxon>Streptosporangiales</taxon>
        <taxon>Nocardiopsidaceae</taxon>
        <taxon>Nocardiopsis</taxon>
    </lineage>
</organism>